<keyword evidence="4" id="KW-1185">Reference proteome</keyword>
<accession>A0AAW7M9W1</accession>
<dbReference type="AlphaFoldDB" id="A0AAW7M9W1"/>
<feature type="transmembrane region" description="Helical" evidence="1">
    <location>
        <begin position="208"/>
        <end position="226"/>
    </location>
</feature>
<feature type="transmembrane region" description="Helical" evidence="1">
    <location>
        <begin position="385"/>
        <end position="406"/>
    </location>
</feature>
<feature type="transmembrane region" description="Helical" evidence="1">
    <location>
        <begin position="246"/>
        <end position="265"/>
    </location>
</feature>
<reference evidence="3" key="1">
    <citation type="submission" date="2023-06" db="EMBL/GenBank/DDBJ databases">
        <title>Sysu t00039.</title>
        <authorList>
            <person name="Gao L."/>
            <person name="Fang B.-Z."/>
            <person name="Li W.-J."/>
        </authorList>
    </citation>
    <scope>NUCLEOTIDE SEQUENCE</scope>
    <source>
        <strain evidence="3">SYSU T00039</strain>
    </source>
</reference>
<dbReference type="Proteomes" id="UP001172737">
    <property type="component" value="Unassembled WGS sequence"/>
</dbReference>
<protein>
    <submittedName>
        <fullName evidence="3">Glycosyltransferase family 39 protein</fullName>
        <ecNumber evidence="3">2.4.-.-</ecNumber>
    </submittedName>
</protein>
<keyword evidence="3" id="KW-0328">Glycosyltransferase</keyword>
<keyword evidence="3" id="KW-0808">Transferase</keyword>
<feature type="transmembrane region" description="Helical" evidence="1">
    <location>
        <begin position="418"/>
        <end position="438"/>
    </location>
</feature>
<organism evidence="3 4">
    <name type="scientific">Demequina lignilytica</name>
    <dbReference type="NCBI Taxonomy" id="3051663"/>
    <lineage>
        <taxon>Bacteria</taxon>
        <taxon>Bacillati</taxon>
        <taxon>Actinomycetota</taxon>
        <taxon>Actinomycetes</taxon>
        <taxon>Micrococcales</taxon>
        <taxon>Demequinaceae</taxon>
        <taxon>Demequina</taxon>
    </lineage>
</organism>
<feature type="transmembrane region" description="Helical" evidence="1">
    <location>
        <begin position="155"/>
        <end position="174"/>
    </location>
</feature>
<comment type="caution">
    <text evidence="3">The sequence shown here is derived from an EMBL/GenBank/DDBJ whole genome shotgun (WGS) entry which is preliminary data.</text>
</comment>
<name>A0AAW7M9W1_9MICO</name>
<feature type="transmembrane region" description="Helical" evidence="1">
    <location>
        <begin position="277"/>
        <end position="297"/>
    </location>
</feature>
<evidence type="ECO:0000313" key="3">
    <source>
        <dbReference type="EMBL" id="MDN4489030.1"/>
    </source>
</evidence>
<feature type="transmembrane region" description="Helical" evidence="1">
    <location>
        <begin position="34"/>
        <end position="53"/>
    </location>
</feature>
<proteinExistence type="predicted"/>
<dbReference type="EC" id="2.4.-.-" evidence="3"/>
<evidence type="ECO:0000313" key="4">
    <source>
        <dbReference type="Proteomes" id="UP001172737"/>
    </source>
</evidence>
<dbReference type="RefSeq" id="WP_301121573.1">
    <property type="nucleotide sequence ID" value="NZ_JAUHPX010000009.1"/>
</dbReference>
<evidence type="ECO:0000256" key="1">
    <source>
        <dbReference type="SAM" id="Phobius"/>
    </source>
</evidence>
<feature type="transmembrane region" description="Helical" evidence="1">
    <location>
        <begin position="351"/>
        <end position="373"/>
    </location>
</feature>
<dbReference type="GO" id="GO:0016757">
    <property type="term" value="F:glycosyltransferase activity"/>
    <property type="evidence" value="ECO:0007669"/>
    <property type="project" value="UniProtKB-KW"/>
</dbReference>
<keyword evidence="1" id="KW-1133">Transmembrane helix</keyword>
<evidence type="ECO:0000259" key="2">
    <source>
        <dbReference type="Pfam" id="PF13231"/>
    </source>
</evidence>
<dbReference type="Pfam" id="PF13231">
    <property type="entry name" value="PMT_2"/>
    <property type="match status" value="1"/>
</dbReference>
<gene>
    <name evidence="3" type="ORF">QQX10_12720</name>
</gene>
<dbReference type="InterPro" id="IPR038731">
    <property type="entry name" value="RgtA/B/C-like"/>
</dbReference>
<dbReference type="EMBL" id="JAUHPX010000009">
    <property type="protein sequence ID" value="MDN4489030.1"/>
    <property type="molecule type" value="Genomic_DNA"/>
</dbReference>
<feature type="transmembrane region" description="Helical" evidence="1">
    <location>
        <begin position="445"/>
        <end position="465"/>
    </location>
</feature>
<sequence length="468" mass="50166">MPATRTRPVPLPSTWVSRAEAWAASFRDTRRGRMGVLAFYVVVSALIVVPVVLGPGTALSRIDEPTHADYAWQVAHGQIPYAGSVIAPEIRELWACAGQERYDLPACGSAAEAWEFPYLGQQYNFSHPPLYYAVVGLPARALDAVLPGSDFITSARLLGVGWLAGGMFVLFVALRRWRLDPMAAIVAPLLLPAFPRVLHAVTTVNPDATAVVIGAAAVWLAARILVDDHADWRVAAALAGAAGMSKTITAIPFIALGALLVFRAVRDRRVRDRASRVRELVLVGAMAAAILIPYGLWQAWQGTRGDVGWQNPLVGLNTRDVLGLPGSEWIETAFSGLNLASDYYLQPPLNVALMISWTRLLNLLVIGAVFAVIVACAKEPARRSLGWMVLAGAALYPTIVQAQAYLSTAVPQYFPSVTGRYGLALVPGVVACLVIAGWKAGYRRLIYVLVLAGAVVLGIVISNGMSVS</sequence>
<keyword evidence="1" id="KW-0812">Transmembrane</keyword>
<keyword evidence="1" id="KW-0472">Membrane</keyword>
<feature type="domain" description="Glycosyltransferase RgtA/B/C/D-like" evidence="2">
    <location>
        <begin position="155"/>
        <end position="297"/>
    </location>
</feature>